<evidence type="ECO:0000313" key="1">
    <source>
        <dbReference type="EMBL" id="RPB23458.1"/>
    </source>
</evidence>
<sequence length="142" mass="15698">MRERRLQSVYPSKFAATSALLYPLSPAGHGRRSAASEPHSETPHNCYEDCFKCYQYTTKSSRPMLMMSSCKIMHAVIHNTRSKNGSMSMILLWMSGPPTPPTSTPLNRPGASLLQKASPLHGTFTWSRSYQSKTGRGNVGSC</sequence>
<reference evidence="1 2" key="1">
    <citation type="journal article" date="2018" name="Nat. Ecol. Evol.">
        <title>Pezizomycetes genomes reveal the molecular basis of ectomycorrhizal truffle lifestyle.</title>
        <authorList>
            <person name="Murat C."/>
            <person name="Payen T."/>
            <person name="Noel B."/>
            <person name="Kuo A."/>
            <person name="Morin E."/>
            <person name="Chen J."/>
            <person name="Kohler A."/>
            <person name="Krizsan K."/>
            <person name="Balestrini R."/>
            <person name="Da Silva C."/>
            <person name="Montanini B."/>
            <person name="Hainaut M."/>
            <person name="Levati E."/>
            <person name="Barry K.W."/>
            <person name="Belfiori B."/>
            <person name="Cichocki N."/>
            <person name="Clum A."/>
            <person name="Dockter R.B."/>
            <person name="Fauchery L."/>
            <person name="Guy J."/>
            <person name="Iotti M."/>
            <person name="Le Tacon F."/>
            <person name="Lindquist E.A."/>
            <person name="Lipzen A."/>
            <person name="Malagnac F."/>
            <person name="Mello A."/>
            <person name="Molinier V."/>
            <person name="Miyauchi S."/>
            <person name="Poulain J."/>
            <person name="Riccioni C."/>
            <person name="Rubini A."/>
            <person name="Sitrit Y."/>
            <person name="Splivallo R."/>
            <person name="Traeger S."/>
            <person name="Wang M."/>
            <person name="Zifcakova L."/>
            <person name="Wipf D."/>
            <person name="Zambonelli A."/>
            <person name="Paolocci F."/>
            <person name="Nowrousian M."/>
            <person name="Ottonello S."/>
            <person name="Baldrian P."/>
            <person name="Spatafora J.W."/>
            <person name="Henrissat B."/>
            <person name="Nagy L.G."/>
            <person name="Aury J.M."/>
            <person name="Wincker P."/>
            <person name="Grigoriev I.V."/>
            <person name="Bonfante P."/>
            <person name="Martin F.M."/>
        </authorList>
    </citation>
    <scope>NUCLEOTIDE SEQUENCE [LARGE SCALE GENOMIC DNA]</scope>
    <source>
        <strain evidence="1 2">ATCC MYA-4762</strain>
    </source>
</reference>
<accession>A0A3N4LP74</accession>
<gene>
    <name evidence="1" type="ORF">L211DRAFT_269677</name>
</gene>
<proteinExistence type="predicted"/>
<dbReference type="EMBL" id="ML121546">
    <property type="protein sequence ID" value="RPB23458.1"/>
    <property type="molecule type" value="Genomic_DNA"/>
</dbReference>
<dbReference type="Proteomes" id="UP000267821">
    <property type="component" value="Unassembled WGS sequence"/>
</dbReference>
<keyword evidence="2" id="KW-1185">Reference proteome</keyword>
<organism evidence="1 2">
    <name type="scientific">Terfezia boudieri ATCC MYA-4762</name>
    <dbReference type="NCBI Taxonomy" id="1051890"/>
    <lineage>
        <taxon>Eukaryota</taxon>
        <taxon>Fungi</taxon>
        <taxon>Dikarya</taxon>
        <taxon>Ascomycota</taxon>
        <taxon>Pezizomycotina</taxon>
        <taxon>Pezizomycetes</taxon>
        <taxon>Pezizales</taxon>
        <taxon>Pezizaceae</taxon>
        <taxon>Terfezia</taxon>
    </lineage>
</organism>
<dbReference type="InParanoid" id="A0A3N4LP74"/>
<dbReference type="AlphaFoldDB" id="A0A3N4LP74"/>
<name>A0A3N4LP74_9PEZI</name>
<evidence type="ECO:0000313" key="2">
    <source>
        <dbReference type="Proteomes" id="UP000267821"/>
    </source>
</evidence>
<protein>
    <submittedName>
        <fullName evidence="1">Uncharacterized protein</fullName>
    </submittedName>
</protein>